<keyword evidence="2" id="KW-1185">Reference proteome</keyword>
<gene>
    <name evidence="1" type="ORF">DU508_09615</name>
</gene>
<reference evidence="1 2" key="1">
    <citation type="submission" date="2018-07" db="EMBL/GenBank/DDBJ databases">
        <title>Pedobacter sp. nov., isolated from soil.</title>
        <authorList>
            <person name="Zhou L.Y."/>
            <person name="Du Z.J."/>
        </authorList>
    </citation>
    <scope>NUCLEOTIDE SEQUENCE [LARGE SCALE GENOMIC DNA]</scope>
    <source>
        <strain evidence="1 2">JDX94</strain>
    </source>
</reference>
<accession>A0A369PXQ4</accession>
<comment type="caution">
    <text evidence="1">The sequence shown here is derived from an EMBL/GenBank/DDBJ whole genome shotgun (WGS) entry which is preliminary data.</text>
</comment>
<dbReference type="AlphaFoldDB" id="A0A369PXQ4"/>
<proteinExistence type="predicted"/>
<name>A0A369PXQ4_9SPHI</name>
<organism evidence="1 2">
    <name type="scientific">Pedobacter chinensis</name>
    <dbReference type="NCBI Taxonomy" id="2282421"/>
    <lineage>
        <taxon>Bacteria</taxon>
        <taxon>Pseudomonadati</taxon>
        <taxon>Bacteroidota</taxon>
        <taxon>Sphingobacteriia</taxon>
        <taxon>Sphingobacteriales</taxon>
        <taxon>Sphingobacteriaceae</taxon>
        <taxon>Pedobacter</taxon>
    </lineage>
</organism>
<evidence type="ECO:0000313" key="1">
    <source>
        <dbReference type="EMBL" id="RDC57403.1"/>
    </source>
</evidence>
<protein>
    <submittedName>
        <fullName evidence="1">Uncharacterized protein</fullName>
    </submittedName>
</protein>
<sequence length="164" mass="18907">MVDQEKKYMAKRNKQTNPIKNWIDNDSILTSVLVEIQNMNISIEEQAEAAFHKLCEMYRLPKMPANINEYDEDELESEDTSVYQELGLLKFLEPNDDLRGLVLVAVYNTLNKITINLDEVYRKAGVSIHALICYKGENSRVNISFLSDSESWFDSECVMCLKGE</sequence>
<dbReference type="EMBL" id="QPKV01000003">
    <property type="protein sequence ID" value="RDC57403.1"/>
    <property type="molecule type" value="Genomic_DNA"/>
</dbReference>
<dbReference type="Proteomes" id="UP000253961">
    <property type="component" value="Unassembled WGS sequence"/>
</dbReference>
<evidence type="ECO:0000313" key="2">
    <source>
        <dbReference type="Proteomes" id="UP000253961"/>
    </source>
</evidence>